<dbReference type="RefSeq" id="WP_267927343.1">
    <property type="nucleotide sequence ID" value="NZ_AP024233.1"/>
</dbReference>
<dbReference type="InterPro" id="IPR050126">
    <property type="entry name" value="Ap4A_hydrolase"/>
</dbReference>
<dbReference type="PIRSF" id="PIRSF000883">
    <property type="entry name" value="Pesterase_MJ0912"/>
    <property type="match status" value="1"/>
</dbReference>
<gene>
    <name evidence="3" type="ORF">GF1_29920</name>
</gene>
<dbReference type="Proteomes" id="UP001063350">
    <property type="component" value="Chromosome"/>
</dbReference>
<dbReference type="CDD" id="cd00838">
    <property type="entry name" value="MPP_superfamily"/>
    <property type="match status" value="1"/>
</dbReference>
<dbReference type="InterPro" id="IPR024654">
    <property type="entry name" value="Calcineurin-like_PHP_lpxH"/>
</dbReference>
<name>A0A915XLW6_9BACT</name>
<dbReference type="PANTHER" id="PTHR42850">
    <property type="entry name" value="METALLOPHOSPHOESTERASE"/>
    <property type="match status" value="1"/>
</dbReference>
<keyword evidence="4" id="KW-1185">Reference proteome</keyword>
<dbReference type="SUPFAM" id="SSF56300">
    <property type="entry name" value="Metallo-dependent phosphatases"/>
    <property type="match status" value="1"/>
</dbReference>
<dbReference type="Pfam" id="PF12850">
    <property type="entry name" value="Metallophos_2"/>
    <property type="match status" value="1"/>
</dbReference>
<reference evidence="3" key="1">
    <citation type="submission" date="2020-12" db="EMBL/GenBank/DDBJ databases">
        <title>Desulfobium dissulfuricans gen. nov., sp. nov., a novel mesophilic, sulfate-reducing bacterium isolated from a deep-sea hydrothermal vent.</title>
        <authorList>
            <person name="Hashimoto Y."/>
            <person name="Tame A."/>
            <person name="Sawayama S."/>
            <person name="Miyazaki J."/>
            <person name="Takai K."/>
            <person name="Nakagawa S."/>
        </authorList>
    </citation>
    <scope>NUCLEOTIDE SEQUENCE</scope>
    <source>
        <strain evidence="3">GF1</strain>
    </source>
</reference>
<sequence length="247" mass="28273">MRLAVFADIHANLEALVAVLDDAAGRHVHRYFCLGDIVGYGPDPNGCIELVRSLPRANCLAGNHDAAVTWRYSPYNMNRKATEAIFWTMDQLTKKHSDFLEDLPLILPMGDMLFAHANPYNPGAYRYVLSSKYALRSFRATRARLLFVSHTHRPMIITRKNFFQVEFFEPQGEITCSLNPEKRHIINCGSVGQPRDRDPRACYCILDTRKNTLEFRRVEYDIGQTAKKIQRIDGLSDTLVQRLLQGK</sequence>
<comment type="similarity">
    <text evidence="1">Belongs to the metallophosphoesterase superfamily. YfcE family.</text>
</comment>
<dbReference type="GO" id="GO:0016791">
    <property type="term" value="F:phosphatase activity"/>
    <property type="evidence" value="ECO:0007669"/>
    <property type="project" value="TreeGrafter"/>
</dbReference>
<dbReference type="InterPro" id="IPR029052">
    <property type="entry name" value="Metallo-depent_PP-like"/>
</dbReference>
<evidence type="ECO:0000313" key="4">
    <source>
        <dbReference type="Proteomes" id="UP001063350"/>
    </source>
</evidence>
<feature type="domain" description="Calcineurin-like phosphoesterase" evidence="2">
    <location>
        <begin position="1"/>
        <end position="210"/>
    </location>
</feature>
<dbReference type="GO" id="GO:0005737">
    <property type="term" value="C:cytoplasm"/>
    <property type="evidence" value="ECO:0007669"/>
    <property type="project" value="TreeGrafter"/>
</dbReference>
<organism evidence="3 4">
    <name type="scientific">Desulfolithobacter dissulfuricans</name>
    <dbReference type="NCBI Taxonomy" id="2795293"/>
    <lineage>
        <taxon>Bacteria</taxon>
        <taxon>Pseudomonadati</taxon>
        <taxon>Thermodesulfobacteriota</taxon>
        <taxon>Desulfobulbia</taxon>
        <taxon>Desulfobulbales</taxon>
        <taxon>Desulfobulbaceae</taxon>
        <taxon>Desulfolithobacter</taxon>
    </lineage>
</organism>
<dbReference type="AlphaFoldDB" id="A0A915XLW6"/>
<proteinExistence type="inferred from homology"/>
<evidence type="ECO:0000259" key="2">
    <source>
        <dbReference type="Pfam" id="PF12850"/>
    </source>
</evidence>
<dbReference type="InterPro" id="IPR011152">
    <property type="entry name" value="Pesterase_MJ0912"/>
</dbReference>
<dbReference type="EMBL" id="AP024233">
    <property type="protein sequence ID" value="BCO10616.1"/>
    <property type="molecule type" value="Genomic_DNA"/>
</dbReference>
<evidence type="ECO:0000313" key="3">
    <source>
        <dbReference type="EMBL" id="BCO10616.1"/>
    </source>
</evidence>
<dbReference type="Gene3D" id="3.60.21.10">
    <property type="match status" value="1"/>
</dbReference>
<dbReference type="PANTHER" id="PTHR42850:SF2">
    <property type="entry name" value="BLL5683 PROTEIN"/>
    <property type="match status" value="1"/>
</dbReference>
<protein>
    <submittedName>
        <fullName evidence="3">Metallophosphatase family protein</fullName>
    </submittedName>
</protein>
<accession>A0A915XLW6</accession>
<evidence type="ECO:0000256" key="1">
    <source>
        <dbReference type="ARBA" id="ARBA00008950"/>
    </source>
</evidence>
<dbReference type="KEGG" id="ddu:GF1_29920"/>